<dbReference type="PROSITE" id="PS50005">
    <property type="entry name" value="TPR"/>
    <property type="match status" value="1"/>
</dbReference>
<reference evidence="3" key="1">
    <citation type="submission" date="2018-04" db="EMBL/GenBank/DDBJ databases">
        <title>Complete genome of Antarctic heterotrophic bacterium Hymenobacter nivis.</title>
        <authorList>
            <person name="Terashima M."/>
        </authorList>
    </citation>
    <scope>NUCLEOTIDE SEQUENCE [LARGE SCALE GENOMIC DNA]</scope>
    <source>
        <strain evidence="3">NBRC 111535</strain>
    </source>
</reference>
<evidence type="ECO:0000313" key="3">
    <source>
        <dbReference type="Proteomes" id="UP000245999"/>
    </source>
</evidence>
<protein>
    <recommendedName>
        <fullName evidence="4">Tetratricopeptide repeat protein</fullName>
    </recommendedName>
</protein>
<dbReference type="PROSITE" id="PS51257">
    <property type="entry name" value="PROKAR_LIPOPROTEIN"/>
    <property type="match status" value="1"/>
</dbReference>
<gene>
    <name evidence="2" type="ORF">DDQ68_04350</name>
</gene>
<feature type="repeat" description="TPR" evidence="1">
    <location>
        <begin position="449"/>
        <end position="482"/>
    </location>
</feature>
<dbReference type="Gene3D" id="1.25.40.10">
    <property type="entry name" value="Tetratricopeptide repeat domain"/>
    <property type="match status" value="2"/>
</dbReference>
<evidence type="ECO:0008006" key="4">
    <source>
        <dbReference type="Google" id="ProtNLM"/>
    </source>
</evidence>
<dbReference type="RefSeq" id="WP_109655171.1">
    <property type="nucleotide sequence ID" value="NZ_CP029145.1"/>
</dbReference>
<dbReference type="SUPFAM" id="SSF48452">
    <property type="entry name" value="TPR-like"/>
    <property type="match status" value="1"/>
</dbReference>
<evidence type="ECO:0000256" key="1">
    <source>
        <dbReference type="PROSITE-ProRule" id="PRU00339"/>
    </source>
</evidence>
<dbReference type="OrthoDB" id="1489296at2"/>
<dbReference type="InterPro" id="IPR011990">
    <property type="entry name" value="TPR-like_helical_dom_sf"/>
</dbReference>
<organism evidence="2 3">
    <name type="scientific">Hymenobacter nivis</name>
    <dbReference type="NCBI Taxonomy" id="1850093"/>
    <lineage>
        <taxon>Bacteria</taxon>
        <taxon>Pseudomonadati</taxon>
        <taxon>Bacteroidota</taxon>
        <taxon>Cytophagia</taxon>
        <taxon>Cytophagales</taxon>
        <taxon>Hymenobacteraceae</taxon>
        <taxon>Hymenobacter</taxon>
    </lineage>
</organism>
<sequence length="607" mass="67247">MRIISNLISRARPAALLAAGALLLGCSPLPKVLRAAEAGRQATATPAPLTAVGETVPFEVTARVPAAHLRKGVAYELLLRYRYDHGLRDDTLGRVSFVVGDYVYDDEHKGLLVARKAFSLPNTPGRSPGELLARPQVRVLKRGGQVLRGPADVHLARGIADPARRVVREDTALALLPESVTNQVGGTRILPFFFDDGAWFIRSFLGTNVAALEDLIDASQRTQRVLITAGHSPDSLDAHNPALASKRVKMLLYYYKKRVEGFSYLNKVADIKFDTLAYRRRWDLFLNKVTQSALKPADQDSIIAIINDTRGGYVAKEKALHRLQSFEYVEQYIYPVLRVGTVAVTFTAPARYNSEVYLLSKKIVAKQAELDALTPEELRYSATLTPLLAEKQRIYEVASAAEGRWEAYHNLGVVLLLRSEKEENPKVARAYQRRAATNFTLAAHRNPTAELFYHAATAYHRAGDRLEALQNYDYAIKLGGDRALLRKIISDKAALEIEIGQPDEALRTLRFAGPSYQNDMNTALVYVQKGGYDLAEAQYRQALARRPGAPSALYGLAVVAARRHDEAQLATYLHQAIAADHALATQAVEDLEFQDYAQGDAFREALK</sequence>
<dbReference type="Proteomes" id="UP000245999">
    <property type="component" value="Chromosome"/>
</dbReference>
<dbReference type="KEGG" id="hnv:DDQ68_04350"/>
<accession>A0A2Z3GIQ2</accession>
<keyword evidence="3" id="KW-1185">Reference proteome</keyword>
<dbReference type="AlphaFoldDB" id="A0A2Z3GIQ2"/>
<name>A0A2Z3GIQ2_9BACT</name>
<dbReference type="InterPro" id="IPR019734">
    <property type="entry name" value="TPR_rpt"/>
</dbReference>
<dbReference type="EMBL" id="CP029145">
    <property type="protein sequence ID" value="AWM32091.1"/>
    <property type="molecule type" value="Genomic_DNA"/>
</dbReference>
<evidence type="ECO:0000313" key="2">
    <source>
        <dbReference type="EMBL" id="AWM32091.1"/>
    </source>
</evidence>
<proteinExistence type="predicted"/>
<keyword evidence="1" id="KW-0802">TPR repeat</keyword>